<evidence type="ECO:0000256" key="2">
    <source>
        <dbReference type="ARBA" id="ARBA00004651"/>
    </source>
</evidence>
<feature type="transmembrane region" description="Helical" evidence="13">
    <location>
        <begin position="12"/>
        <end position="35"/>
    </location>
</feature>
<organism evidence="15 16">
    <name type="scientific">Bradyrhizobium denitrificans</name>
    <dbReference type="NCBI Taxonomy" id="2734912"/>
    <lineage>
        <taxon>Bacteria</taxon>
        <taxon>Pseudomonadati</taxon>
        <taxon>Pseudomonadota</taxon>
        <taxon>Alphaproteobacteria</taxon>
        <taxon>Hyphomicrobiales</taxon>
        <taxon>Nitrobacteraceae</taxon>
        <taxon>Bradyrhizobium</taxon>
    </lineage>
</organism>
<feature type="transmembrane region" description="Helical" evidence="13">
    <location>
        <begin position="47"/>
        <end position="70"/>
    </location>
</feature>
<keyword evidence="16" id="KW-1185">Reference proteome</keyword>
<keyword evidence="7" id="KW-0479">Metal-binding</keyword>
<evidence type="ECO:0000256" key="11">
    <source>
        <dbReference type="ARBA" id="ARBA00023136"/>
    </source>
</evidence>
<dbReference type="EMBL" id="JAFCLK010000036">
    <property type="protein sequence ID" value="MBR1140054.1"/>
    <property type="molecule type" value="Genomic_DNA"/>
</dbReference>
<reference evidence="16" key="1">
    <citation type="journal article" date="2021" name="ISME J.">
        <title>Evolutionary origin and ecological implication of a unique nif island in free-living Bradyrhizobium lineages.</title>
        <authorList>
            <person name="Tao J."/>
        </authorList>
    </citation>
    <scope>NUCLEOTIDE SEQUENCE [LARGE SCALE GENOMIC DNA]</scope>
    <source>
        <strain evidence="16">SZCCT0094</strain>
    </source>
</reference>
<dbReference type="Pfam" id="PF01292">
    <property type="entry name" value="Ni_hydr_CYTB"/>
    <property type="match status" value="1"/>
</dbReference>
<protein>
    <submittedName>
        <fullName evidence="15">Cytochrome b</fullName>
    </submittedName>
</protein>
<dbReference type="PANTHER" id="PTHR30529:SF1">
    <property type="entry name" value="CYTOCHROME B561 HOMOLOG 2"/>
    <property type="match status" value="1"/>
</dbReference>
<evidence type="ECO:0000256" key="3">
    <source>
        <dbReference type="ARBA" id="ARBA00022448"/>
    </source>
</evidence>
<evidence type="ECO:0000256" key="8">
    <source>
        <dbReference type="ARBA" id="ARBA00022982"/>
    </source>
</evidence>
<dbReference type="Proteomes" id="UP001314635">
    <property type="component" value="Unassembled WGS sequence"/>
</dbReference>
<dbReference type="InterPro" id="IPR052168">
    <property type="entry name" value="Cytochrome_b561_oxidase"/>
</dbReference>
<accession>A0ABS5GFI1</accession>
<evidence type="ECO:0000256" key="1">
    <source>
        <dbReference type="ARBA" id="ARBA00001970"/>
    </source>
</evidence>
<comment type="subcellular location">
    <subcellularLocation>
        <location evidence="2">Cell membrane</location>
        <topology evidence="2">Multi-pass membrane protein</topology>
    </subcellularLocation>
</comment>
<proteinExistence type="inferred from homology"/>
<keyword evidence="5" id="KW-0349">Heme</keyword>
<name>A0ABS5GFI1_9BRAD</name>
<dbReference type="RefSeq" id="WP_012045490.1">
    <property type="nucleotide sequence ID" value="NZ_JABFDP010000033.1"/>
</dbReference>
<dbReference type="SUPFAM" id="SSF81342">
    <property type="entry name" value="Transmembrane di-heme cytochromes"/>
    <property type="match status" value="1"/>
</dbReference>
<evidence type="ECO:0000313" key="16">
    <source>
        <dbReference type="Proteomes" id="UP001314635"/>
    </source>
</evidence>
<evidence type="ECO:0000313" key="15">
    <source>
        <dbReference type="EMBL" id="MBR1140054.1"/>
    </source>
</evidence>
<evidence type="ECO:0000256" key="6">
    <source>
        <dbReference type="ARBA" id="ARBA00022692"/>
    </source>
</evidence>
<dbReference type="InterPro" id="IPR016174">
    <property type="entry name" value="Di-haem_cyt_TM"/>
</dbReference>
<comment type="caution">
    <text evidence="15">The sequence shown here is derived from an EMBL/GenBank/DDBJ whole genome shotgun (WGS) entry which is preliminary data.</text>
</comment>
<feature type="domain" description="Cytochrome b561 bacterial/Ni-hydrogenase" evidence="14">
    <location>
        <begin position="10"/>
        <end position="180"/>
    </location>
</feature>
<feature type="transmembrane region" description="Helical" evidence="13">
    <location>
        <begin position="91"/>
        <end position="113"/>
    </location>
</feature>
<keyword evidence="4" id="KW-1003">Cell membrane</keyword>
<dbReference type="InterPro" id="IPR011577">
    <property type="entry name" value="Cyt_b561_bac/Ni-Hgenase"/>
</dbReference>
<evidence type="ECO:0000256" key="13">
    <source>
        <dbReference type="SAM" id="Phobius"/>
    </source>
</evidence>
<keyword evidence="11 13" id="KW-0472">Membrane</keyword>
<comment type="cofactor">
    <cofactor evidence="1">
        <name>heme b</name>
        <dbReference type="ChEBI" id="CHEBI:60344"/>
    </cofactor>
</comment>
<feature type="transmembrane region" description="Helical" evidence="13">
    <location>
        <begin position="146"/>
        <end position="169"/>
    </location>
</feature>
<evidence type="ECO:0000256" key="10">
    <source>
        <dbReference type="ARBA" id="ARBA00023004"/>
    </source>
</evidence>
<sequence length="182" mass="19949">MRLRNSAKTYGSVAIGLHWIVAVLVPAAWISGHLGDMLPRGSHDMGLFMHVSLGLAMLGFALARLAWRLADPPPTPEATKLGPWTVHAGEIVHLLIYGIMFAIPILGILTQFARGYGLPVFGLFEIASPWVGDRGFAHDMKEMHEALANGLMILIGLHAGAALLHHYWLHDRTLKRMVPGLR</sequence>
<evidence type="ECO:0000256" key="9">
    <source>
        <dbReference type="ARBA" id="ARBA00022989"/>
    </source>
</evidence>
<keyword evidence="6 13" id="KW-0812">Transmembrane</keyword>
<evidence type="ECO:0000256" key="7">
    <source>
        <dbReference type="ARBA" id="ARBA00022723"/>
    </source>
</evidence>
<evidence type="ECO:0000256" key="5">
    <source>
        <dbReference type="ARBA" id="ARBA00022617"/>
    </source>
</evidence>
<keyword evidence="3" id="KW-0813">Transport</keyword>
<keyword evidence="10" id="KW-0408">Iron</keyword>
<evidence type="ECO:0000259" key="14">
    <source>
        <dbReference type="Pfam" id="PF01292"/>
    </source>
</evidence>
<keyword evidence="9 13" id="KW-1133">Transmembrane helix</keyword>
<keyword evidence="8" id="KW-0249">Electron transport</keyword>
<evidence type="ECO:0000256" key="4">
    <source>
        <dbReference type="ARBA" id="ARBA00022475"/>
    </source>
</evidence>
<gene>
    <name evidence="15" type="ORF">JQ619_30285</name>
</gene>
<evidence type="ECO:0000256" key="12">
    <source>
        <dbReference type="ARBA" id="ARBA00037975"/>
    </source>
</evidence>
<dbReference type="PANTHER" id="PTHR30529">
    <property type="entry name" value="CYTOCHROME B561"/>
    <property type="match status" value="1"/>
</dbReference>
<comment type="similarity">
    <text evidence="12">Belongs to the cytochrome b561 family.</text>
</comment>